<dbReference type="Pfam" id="PF00172">
    <property type="entry name" value="Zn_clus"/>
    <property type="match status" value="1"/>
</dbReference>
<dbReference type="Proteomes" id="UP001251528">
    <property type="component" value="Unassembled WGS sequence"/>
</dbReference>
<dbReference type="InterPro" id="IPR036864">
    <property type="entry name" value="Zn2-C6_fun-type_DNA-bd_sf"/>
</dbReference>
<dbReference type="Gene3D" id="4.10.240.10">
    <property type="entry name" value="Zn(2)-C6 fungal-type DNA-binding domain"/>
    <property type="match status" value="1"/>
</dbReference>
<dbReference type="InterPro" id="IPR001138">
    <property type="entry name" value="Zn2Cys6_DnaBD"/>
</dbReference>
<feature type="region of interest" description="Disordered" evidence="3">
    <location>
        <begin position="157"/>
        <end position="182"/>
    </location>
</feature>
<dbReference type="SMART" id="SM00066">
    <property type="entry name" value="GAL4"/>
    <property type="match status" value="1"/>
</dbReference>
<dbReference type="AlphaFoldDB" id="A0AAJ0CK67"/>
<dbReference type="SUPFAM" id="SSF57701">
    <property type="entry name" value="Zn2/Cys6 DNA-binding domain"/>
    <property type="match status" value="1"/>
</dbReference>
<dbReference type="GO" id="GO:0005634">
    <property type="term" value="C:nucleus"/>
    <property type="evidence" value="ECO:0007669"/>
    <property type="project" value="UniProtKB-SubCell"/>
</dbReference>
<dbReference type="PROSITE" id="PS00463">
    <property type="entry name" value="ZN2_CY6_FUNGAL_1"/>
    <property type="match status" value="1"/>
</dbReference>
<dbReference type="GO" id="GO:0000981">
    <property type="term" value="F:DNA-binding transcription factor activity, RNA polymerase II-specific"/>
    <property type="evidence" value="ECO:0007669"/>
    <property type="project" value="InterPro"/>
</dbReference>
<evidence type="ECO:0000256" key="3">
    <source>
        <dbReference type="SAM" id="MobiDB-lite"/>
    </source>
</evidence>
<comment type="caution">
    <text evidence="5">The sequence shown here is derived from an EMBL/GenBank/DDBJ whole genome shotgun (WGS) entry which is preliminary data.</text>
</comment>
<dbReference type="PANTHER" id="PTHR37534">
    <property type="entry name" value="TRANSCRIPTIONAL ACTIVATOR PROTEIN UGA3"/>
    <property type="match status" value="1"/>
</dbReference>
<feature type="compositionally biased region" description="Polar residues" evidence="3">
    <location>
        <begin position="164"/>
        <end position="180"/>
    </location>
</feature>
<evidence type="ECO:0000259" key="4">
    <source>
        <dbReference type="PROSITE" id="PS50048"/>
    </source>
</evidence>
<dbReference type="EMBL" id="JASWJB010000226">
    <property type="protein sequence ID" value="KAK2593137.1"/>
    <property type="molecule type" value="Genomic_DNA"/>
</dbReference>
<protein>
    <recommendedName>
        <fullName evidence="4">Zn(2)-C6 fungal-type domain-containing protein</fullName>
    </recommendedName>
</protein>
<dbReference type="CDD" id="cd00067">
    <property type="entry name" value="GAL4"/>
    <property type="match status" value="1"/>
</dbReference>
<keyword evidence="2" id="KW-0539">Nucleus</keyword>
<evidence type="ECO:0000256" key="2">
    <source>
        <dbReference type="ARBA" id="ARBA00023242"/>
    </source>
</evidence>
<organism evidence="5 6">
    <name type="scientific">Conoideocrella luteorostrata</name>
    <dbReference type="NCBI Taxonomy" id="1105319"/>
    <lineage>
        <taxon>Eukaryota</taxon>
        <taxon>Fungi</taxon>
        <taxon>Dikarya</taxon>
        <taxon>Ascomycota</taxon>
        <taxon>Pezizomycotina</taxon>
        <taxon>Sordariomycetes</taxon>
        <taxon>Hypocreomycetidae</taxon>
        <taxon>Hypocreales</taxon>
        <taxon>Clavicipitaceae</taxon>
        <taxon>Conoideocrella</taxon>
    </lineage>
</organism>
<feature type="compositionally biased region" description="Polar residues" evidence="3">
    <location>
        <begin position="8"/>
        <end position="20"/>
    </location>
</feature>
<evidence type="ECO:0000313" key="5">
    <source>
        <dbReference type="EMBL" id="KAK2593137.1"/>
    </source>
</evidence>
<dbReference type="PROSITE" id="PS50048">
    <property type="entry name" value="ZN2_CY6_FUNGAL_2"/>
    <property type="match status" value="1"/>
</dbReference>
<dbReference type="GO" id="GO:0000976">
    <property type="term" value="F:transcription cis-regulatory region binding"/>
    <property type="evidence" value="ECO:0007669"/>
    <property type="project" value="TreeGrafter"/>
</dbReference>
<evidence type="ECO:0000256" key="1">
    <source>
        <dbReference type="ARBA" id="ARBA00004123"/>
    </source>
</evidence>
<dbReference type="GO" id="GO:0045944">
    <property type="term" value="P:positive regulation of transcription by RNA polymerase II"/>
    <property type="evidence" value="ECO:0007669"/>
    <property type="project" value="TreeGrafter"/>
</dbReference>
<sequence length="677" mass="76315">MDLPDNAAQESADQSGLRQSRTNRRSRNGCQECRRQKIKCDERQPRCGQCVKRNRECHVREFVLKQHAFSLDNPPSKVPRWIVNPQDEHLASMTPASTGTLSGVRAHSAFPYDANEPPVMEPHQRAGVPTLASPSYRQQGLPSPIYDRVSVNSLLTEPPPLSNVGPNLSRAGTRTHNANRPNLHGNMVVYRLGNAVSPPAPETANPAKMANSSRDCVTESLKDTQEELFLLRHYSECIAPWMDHIYGHKVFSGEVLLLAREHPILRHAACALSAKQLFLMKNSVSRFLRRKTQEHLATKLLQGGSGVDFAWVGFRYHEKVTKMLHHPTAPIVRLLCVCILVQYEQINANRDAWSAHLNELWKLLNTIDNGMLLELRPQTQHVDLGTEVTMAVMATFWNFIVNDLEESLISFRRTRIDTNNWASWRKMGLDVEDSGLHAQTTPLSRVSAIPERDTVISFALIRLLYKLVDYLAPSTGRDSPLRSTGPRASRLEFVQLEGQFDSWYRKLPPSFRPDGTFAAADPNNPESSGLFTREIWFSSDVCSTTMMYYHMACLLFLFQQPPSLLSGEPLQSPSFDLIRNTCDVDQKLHFHTFEIISIARGTSCDAVMLRAIQPLYIAGRCCKTKGDRKGLVEILRGIQDDLGVTTTYRIEALLAEWGSSYRDLGLEEQLVSGGQMR</sequence>
<accession>A0AAJ0CK67</accession>
<dbReference type="PANTHER" id="PTHR37534:SF9">
    <property type="entry name" value="ZN(II)2CYS6 TRANSCRIPTION FACTOR (EUROFUNG)"/>
    <property type="match status" value="1"/>
</dbReference>
<feature type="region of interest" description="Disordered" evidence="3">
    <location>
        <begin position="1"/>
        <end position="28"/>
    </location>
</feature>
<keyword evidence="6" id="KW-1185">Reference proteome</keyword>
<dbReference type="Pfam" id="PF11951">
    <property type="entry name" value="Fungal_trans_2"/>
    <property type="match status" value="1"/>
</dbReference>
<gene>
    <name evidence="5" type="ORF">QQS21_009147</name>
</gene>
<name>A0AAJ0CK67_9HYPO</name>
<dbReference type="GO" id="GO:0008270">
    <property type="term" value="F:zinc ion binding"/>
    <property type="evidence" value="ECO:0007669"/>
    <property type="project" value="InterPro"/>
</dbReference>
<dbReference type="InterPro" id="IPR021858">
    <property type="entry name" value="Fun_TF"/>
</dbReference>
<comment type="subcellular location">
    <subcellularLocation>
        <location evidence="1">Nucleus</location>
    </subcellularLocation>
</comment>
<feature type="domain" description="Zn(2)-C6 fungal-type" evidence="4">
    <location>
        <begin position="29"/>
        <end position="59"/>
    </location>
</feature>
<reference evidence="5" key="1">
    <citation type="submission" date="2023-06" db="EMBL/GenBank/DDBJ databases">
        <title>Conoideocrella luteorostrata (Hypocreales: Clavicipitaceae), a potential biocontrol fungus for elongate hemlock scale in United States Christmas tree production areas.</title>
        <authorList>
            <person name="Barrett H."/>
            <person name="Lovett B."/>
            <person name="Macias A.M."/>
            <person name="Stajich J.E."/>
            <person name="Kasson M.T."/>
        </authorList>
    </citation>
    <scope>NUCLEOTIDE SEQUENCE</scope>
    <source>
        <strain evidence="5">ARSEF 14590</strain>
    </source>
</reference>
<proteinExistence type="predicted"/>
<dbReference type="CDD" id="cd12148">
    <property type="entry name" value="fungal_TF_MHR"/>
    <property type="match status" value="1"/>
</dbReference>
<evidence type="ECO:0000313" key="6">
    <source>
        <dbReference type="Proteomes" id="UP001251528"/>
    </source>
</evidence>